<feature type="domain" description="Signal transduction histidine kinase dimerisation/phosphoacceptor" evidence="7">
    <location>
        <begin position="203"/>
        <end position="270"/>
    </location>
</feature>
<dbReference type="PANTHER" id="PTHR43711:SF1">
    <property type="entry name" value="HISTIDINE KINASE 1"/>
    <property type="match status" value="1"/>
</dbReference>
<keyword evidence="3" id="KW-0808">Transferase</keyword>
<dbReference type="Gene3D" id="1.10.287.130">
    <property type="match status" value="1"/>
</dbReference>
<feature type="transmembrane region" description="Helical" evidence="6">
    <location>
        <begin position="12"/>
        <end position="30"/>
    </location>
</feature>
<reference evidence="8 9" key="1">
    <citation type="submission" date="2024-09" db="EMBL/GenBank/DDBJ databases">
        <title>Floridaenema gen nov. (Aerosakkonemataceae, Aerosakkonematales ord. nov., Cyanobacteria) from benthic tropical and subtropical fresh waters, with the description of four new species.</title>
        <authorList>
            <person name="Moretto J.A."/>
            <person name="Berthold D.E."/>
            <person name="Lefler F.W."/>
            <person name="Huang I.-S."/>
            <person name="Laughinghouse H. IV."/>
        </authorList>
    </citation>
    <scope>NUCLEOTIDE SEQUENCE [LARGE SCALE GENOMIC DNA]</scope>
    <source>
        <strain evidence="8 9">BLCC-F46</strain>
    </source>
</reference>
<dbReference type="CDD" id="cd00082">
    <property type="entry name" value="HisKA"/>
    <property type="match status" value="1"/>
</dbReference>
<protein>
    <recommendedName>
        <fullName evidence="2">histidine kinase</fullName>
        <ecNumber evidence="2">2.7.13.3</ecNumber>
    </recommendedName>
</protein>
<dbReference type="Proteomes" id="UP001576774">
    <property type="component" value="Unassembled WGS sequence"/>
</dbReference>
<evidence type="ECO:0000256" key="2">
    <source>
        <dbReference type="ARBA" id="ARBA00012438"/>
    </source>
</evidence>
<keyword evidence="6" id="KW-1133">Transmembrane helix</keyword>
<dbReference type="EMBL" id="JBHFNQ010000063">
    <property type="protein sequence ID" value="MFB2876780.1"/>
    <property type="molecule type" value="Genomic_DNA"/>
</dbReference>
<organism evidence="8 9">
    <name type="scientific">Floridaenema aerugineum BLCC-F46</name>
    <dbReference type="NCBI Taxonomy" id="3153654"/>
    <lineage>
        <taxon>Bacteria</taxon>
        <taxon>Bacillati</taxon>
        <taxon>Cyanobacteriota</taxon>
        <taxon>Cyanophyceae</taxon>
        <taxon>Oscillatoriophycideae</taxon>
        <taxon>Aerosakkonematales</taxon>
        <taxon>Aerosakkonemataceae</taxon>
        <taxon>Floridanema</taxon>
        <taxon>Floridanema aerugineum</taxon>
    </lineage>
</organism>
<keyword evidence="5" id="KW-0902">Two-component regulatory system</keyword>
<keyword evidence="4 8" id="KW-0418">Kinase</keyword>
<dbReference type="Pfam" id="PF00512">
    <property type="entry name" value="HisKA"/>
    <property type="match status" value="1"/>
</dbReference>
<dbReference type="SMART" id="SM00388">
    <property type="entry name" value="HisKA"/>
    <property type="match status" value="1"/>
</dbReference>
<dbReference type="InterPro" id="IPR036097">
    <property type="entry name" value="HisK_dim/P_sf"/>
</dbReference>
<evidence type="ECO:0000256" key="6">
    <source>
        <dbReference type="SAM" id="Phobius"/>
    </source>
</evidence>
<dbReference type="InterPro" id="IPR050736">
    <property type="entry name" value="Sensor_HK_Regulatory"/>
</dbReference>
<dbReference type="SUPFAM" id="SSF47384">
    <property type="entry name" value="Homodimeric domain of signal transducing histidine kinase"/>
    <property type="match status" value="1"/>
</dbReference>
<sequence>MFNRSRRNLAHWFTLSMGSILFIFAGIIYYQKVNDELEALDRLLYKKAKIMAASVRYESVQGRSQVGLDNVPLLGNNPRLLESEILYARWYNSTGQLVQFYGIPPSVKLMDTDEFFTMKITSNQIGEKLSVEWLRQVTLPVQRQGVAIGYLQIATPITPVQEKLGEFLLVLSISVPVALGVISFTGLILGGIAMKPIRQAYEQLQRFTSNASHELRTPLAAILSNAQAGLLFPDEDGTEQRYRLEQIVDITKSIATLVNNLLVLARHAGRLTPESLTEVDLTKLMQELWEFYAPQAATKDLTLKSDLPQQQVIILAEP</sequence>
<proteinExistence type="predicted"/>
<evidence type="ECO:0000256" key="1">
    <source>
        <dbReference type="ARBA" id="ARBA00000085"/>
    </source>
</evidence>
<evidence type="ECO:0000259" key="7">
    <source>
        <dbReference type="SMART" id="SM00388"/>
    </source>
</evidence>
<evidence type="ECO:0000313" key="8">
    <source>
        <dbReference type="EMBL" id="MFB2876780.1"/>
    </source>
</evidence>
<dbReference type="RefSeq" id="WP_413269903.1">
    <property type="nucleotide sequence ID" value="NZ_JBHFNQ010000063.1"/>
</dbReference>
<keyword evidence="6" id="KW-0472">Membrane</keyword>
<keyword evidence="6" id="KW-0812">Transmembrane</keyword>
<keyword evidence="9" id="KW-1185">Reference proteome</keyword>
<evidence type="ECO:0000256" key="4">
    <source>
        <dbReference type="ARBA" id="ARBA00022777"/>
    </source>
</evidence>
<evidence type="ECO:0000256" key="3">
    <source>
        <dbReference type="ARBA" id="ARBA00022679"/>
    </source>
</evidence>
<dbReference type="EC" id="2.7.13.3" evidence="2"/>
<gene>
    <name evidence="8" type="ORF">ACE1CC_07785</name>
</gene>
<dbReference type="InterPro" id="IPR003661">
    <property type="entry name" value="HisK_dim/P_dom"/>
</dbReference>
<accession>A0ABV4X1Y0</accession>
<feature type="transmembrane region" description="Helical" evidence="6">
    <location>
        <begin position="167"/>
        <end position="189"/>
    </location>
</feature>
<dbReference type="GO" id="GO:0016301">
    <property type="term" value="F:kinase activity"/>
    <property type="evidence" value="ECO:0007669"/>
    <property type="project" value="UniProtKB-KW"/>
</dbReference>
<comment type="caution">
    <text evidence="8">The sequence shown here is derived from an EMBL/GenBank/DDBJ whole genome shotgun (WGS) entry which is preliminary data.</text>
</comment>
<evidence type="ECO:0000256" key="5">
    <source>
        <dbReference type="ARBA" id="ARBA00023012"/>
    </source>
</evidence>
<evidence type="ECO:0000313" key="9">
    <source>
        <dbReference type="Proteomes" id="UP001576774"/>
    </source>
</evidence>
<name>A0ABV4X1Y0_9CYAN</name>
<dbReference type="PANTHER" id="PTHR43711">
    <property type="entry name" value="TWO-COMPONENT HISTIDINE KINASE"/>
    <property type="match status" value="1"/>
</dbReference>
<comment type="catalytic activity">
    <reaction evidence="1">
        <text>ATP + protein L-histidine = ADP + protein N-phospho-L-histidine.</text>
        <dbReference type="EC" id="2.7.13.3"/>
    </reaction>
</comment>